<feature type="compositionally biased region" description="Basic and acidic residues" evidence="1">
    <location>
        <begin position="202"/>
        <end position="215"/>
    </location>
</feature>
<dbReference type="Proteomes" id="UP000812966">
    <property type="component" value="Unassembled WGS sequence"/>
</dbReference>
<feature type="compositionally biased region" description="Gly residues" evidence="1">
    <location>
        <begin position="289"/>
        <end position="299"/>
    </location>
</feature>
<feature type="compositionally biased region" description="Basic and acidic residues" evidence="1">
    <location>
        <begin position="432"/>
        <end position="442"/>
    </location>
</feature>
<proteinExistence type="predicted"/>
<feature type="compositionally biased region" description="Pro residues" evidence="1">
    <location>
        <begin position="220"/>
        <end position="238"/>
    </location>
</feature>
<dbReference type="OrthoDB" id="443682at2759"/>
<feature type="compositionally biased region" description="Basic and acidic residues" evidence="1">
    <location>
        <begin position="456"/>
        <end position="479"/>
    </location>
</feature>
<keyword evidence="4" id="KW-1185">Reference proteome</keyword>
<feature type="region of interest" description="Disordered" evidence="1">
    <location>
        <begin position="25"/>
        <end position="65"/>
    </location>
</feature>
<feature type="region of interest" description="Disordered" evidence="1">
    <location>
        <begin position="197"/>
        <end position="238"/>
    </location>
</feature>
<comment type="caution">
    <text evidence="3">The sequence shown here is derived from an EMBL/GenBank/DDBJ whole genome shotgun (WGS) entry which is preliminary data.</text>
</comment>
<dbReference type="PANTHER" id="PTHR47524">
    <property type="entry name" value="20S RRNA ACCUMULATION PROTEIN 4"/>
    <property type="match status" value="1"/>
</dbReference>
<dbReference type="GO" id="GO:0005737">
    <property type="term" value="C:cytoplasm"/>
    <property type="evidence" value="ECO:0007669"/>
    <property type="project" value="InterPro"/>
</dbReference>
<dbReference type="PANTHER" id="PTHR47524:SF1">
    <property type="entry name" value="20S RRNA ACCUMULATION PROTEIN 4"/>
    <property type="match status" value="1"/>
</dbReference>
<reference evidence="3" key="1">
    <citation type="submission" date="2020-04" db="EMBL/GenBank/DDBJ databases">
        <title>Analysis of mating type loci in Filobasidium floriforme.</title>
        <authorList>
            <person name="Nowrousian M."/>
        </authorList>
    </citation>
    <scope>NUCLEOTIDE SEQUENCE</scope>
    <source>
        <strain evidence="3">CBS 6242</strain>
    </source>
</reference>
<name>A0A8K0JSG5_9TREE</name>
<organism evidence="3 4">
    <name type="scientific">Filobasidium floriforme</name>
    <dbReference type="NCBI Taxonomy" id="5210"/>
    <lineage>
        <taxon>Eukaryota</taxon>
        <taxon>Fungi</taxon>
        <taxon>Dikarya</taxon>
        <taxon>Basidiomycota</taxon>
        <taxon>Agaricomycotina</taxon>
        <taxon>Tremellomycetes</taxon>
        <taxon>Filobasidiales</taxon>
        <taxon>Filobasidiaceae</taxon>
        <taxon>Filobasidium</taxon>
    </lineage>
</organism>
<evidence type="ECO:0000259" key="2">
    <source>
        <dbReference type="Pfam" id="PF04194"/>
    </source>
</evidence>
<accession>A0A8K0JSG5</accession>
<protein>
    <recommendedName>
        <fullName evidence="2">Programmed cell death protein 2 C-terminal domain-containing protein</fullName>
    </recommendedName>
</protein>
<evidence type="ECO:0000313" key="3">
    <source>
        <dbReference type="EMBL" id="KAG7575378.1"/>
    </source>
</evidence>
<feature type="compositionally biased region" description="Basic residues" evidence="1">
    <location>
        <begin position="421"/>
        <end position="431"/>
    </location>
</feature>
<dbReference type="Pfam" id="PF04194">
    <property type="entry name" value="PDCD2_C"/>
    <property type="match status" value="1"/>
</dbReference>
<gene>
    <name evidence="3" type="ORF">FFLO_00368</name>
</gene>
<feature type="region of interest" description="Disordered" evidence="1">
    <location>
        <begin position="270"/>
        <end position="302"/>
    </location>
</feature>
<evidence type="ECO:0000313" key="4">
    <source>
        <dbReference type="Proteomes" id="UP000812966"/>
    </source>
</evidence>
<dbReference type="EMBL" id="JABELV010000004">
    <property type="protein sequence ID" value="KAG7575378.1"/>
    <property type="molecule type" value="Genomic_DNA"/>
</dbReference>
<sequence>MPDPPSPSSSTSSFLPTTTLLAIPDGPIASSSKDARSHTTSILGGYPTFPSLPASSSSSSHNVRPEDIKCGQCGNSIPLLTQVYCPPEGGENDRNVYVFACPRGACQRKPNSVRAYRASVRNEVYAADAAEQKAKREAEEAERRVKEKINPFSMGSSAGIGGGLGSTLFGGNADGMPSFNPFSSVAAVEAPTEAFSGLKLGSEGDQKKEKKEEKPTAPLSTPPSGPSTPPQTLAPPFPAYLPAQYLTTFDEYLPADPNALAGDTAGRVKQLSAGEAEEKERELQQQSGAGPGGKKGAAGGEQWEKVLPKGVDEVFERFLERLNRAEDGSGQVLRYDLGAVPLPYSSNSDLFKRLFKRDAGEDGVDEDDLEPDVNVFGKKYDPTGVVPNCPRCGGERTFEMQLVPGLIAELKTEHLSLTGDKKRRGGNKKKKQQTEGERRRELAVLLGRASANDLPKPADDGEDERTPVEREEDRLRGETGMEWGTIMVFGCERDCVGFGEEWVGVEWEEMQ</sequence>
<evidence type="ECO:0000256" key="1">
    <source>
        <dbReference type="SAM" id="MobiDB-lite"/>
    </source>
</evidence>
<feature type="region of interest" description="Disordered" evidence="1">
    <location>
        <begin position="417"/>
        <end position="479"/>
    </location>
</feature>
<feature type="domain" description="Programmed cell death protein 2 C-terminal" evidence="2">
    <location>
        <begin position="312"/>
        <end position="415"/>
    </location>
</feature>
<dbReference type="InterPro" id="IPR007320">
    <property type="entry name" value="PDCD2_C"/>
</dbReference>
<dbReference type="AlphaFoldDB" id="A0A8K0JSG5"/>
<dbReference type="GO" id="GO:0030490">
    <property type="term" value="P:maturation of SSU-rRNA"/>
    <property type="evidence" value="ECO:0007669"/>
    <property type="project" value="TreeGrafter"/>
</dbReference>